<dbReference type="InterPro" id="IPR000182">
    <property type="entry name" value="GNAT_dom"/>
</dbReference>
<reference evidence="2 3" key="1">
    <citation type="submission" date="2021-02" db="EMBL/GenBank/DDBJ databases">
        <title>Genome assembly of Pseudopithomyces chartarum.</title>
        <authorList>
            <person name="Jauregui R."/>
            <person name="Singh J."/>
            <person name="Voisey C."/>
        </authorList>
    </citation>
    <scope>NUCLEOTIDE SEQUENCE [LARGE SCALE GENOMIC DNA]</scope>
    <source>
        <strain evidence="2 3">AGR01</strain>
    </source>
</reference>
<dbReference type="Proteomes" id="UP001280581">
    <property type="component" value="Unassembled WGS sequence"/>
</dbReference>
<name>A0AAN6RHT0_9PLEO</name>
<evidence type="ECO:0000259" key="1">
    <source>
        <dbReference type="PROSITE" id="PS51186"/>
    </source>
</evidence>
<proteinExistence type="predicted"/>
<organism evidence="2 3">
    <name type="scientific">Pseudopithomyces chartarum</name>
    <dbReference type="NCBI Taxonomy" id="1892770"/>
    <lineage>
        <taxon>Eukaryota</taxon>
        <taxon>Fungi</taxon>
        <taxon>Dikarya</taxon>
        <taxon>Ascomycota</taxon>
        <taxon>Pezizomycotina</taxon>
        <taxon>Dothideomycetes</taxon>
        <taxon>Pleosporomycetidae</taxon>
        <taxon>Pleosporales</taxon>
        <taxon>Massarineae</taxon>
        <taxon>Didymosphaeriaceae</taxon>
        <taxon>Pseudopithomyces</taxon>
    </lineage>
</organism>
<evidence type="ECO:0000313" key="2">
    <source>
        <dbReference type="EMBL" id="KAK3209826.1"/>
    </source>
</evidence>
<dbReference type="Pfam" id="PF00583">
    <property type="entry name" value="Acetyltransf_1"/>
    <property type="match status" value="1"/>
</dbReference>
<dbReference type="InterPro" id="IPR016181">
    <property type="entry name" value="Acyl_CoA_acyltransferase"/>
</dbReference>
<dbReference type="Gene3D" id="3.40.630.30">
    <property type="match status" value="1"/>
</dbReference>
<dbReference type="CDD" id="cd04301">
    <property type="entry name" value="NAT_SF"/>
    <property type="match status" value="1"/>
</dbReference>
<comment type="caution">
    <text evidence="2">The sequence shown here is derived from an EMBL/GenBank/DDBJ whole genome shotgun (WGS) entry which is preliminary data.</text>
</comment>
<dbReference type="PROSITE" id="PS51186">
    <property type="entry name" value="GNAT"/>
    <property type="match status" value="1"/>
</dbReference>
<dbReference type="GO" id="GO:0016747">
    <property type="term" value="F:acyltransferase activity, transferring groups other than amino-acyl groups"/>
    <property type="evidence" value="ECO:0007669"/>
    <property type="project" value="InterPro"/>
</dbReference>
<sequence length="186" mass="20255">MSSISSVKVEMFQMADVSDEMLASAATLFSSSYGTWGPQAASKMDSSYKAGAPIKMSPAYIREQCLPPNTPSIHIRATLLDGSLAGYAFATTWTYLDRRVCWITQLCIARPLRSQGLATKILRHLRAGNRDHGYGILSSHPHAILAALRALGRGIEGGVHLQSVKMRLRGFMDESPVAEAINSAFR</sequence>
<dbReference type="SUPFAM" id="SSF55729">
    <property type="entry name" value="Acyl-CoA N-acyltransferases (Nat)"/>
    <property type="match status" value="1"/>
</dbReference>
<protein>
    <recommendedName>
        <fullName evidence="1">N-acetyltransferase domain-containing protein</fullName>
    </recommendedName>
</protein>
<keyword evidence="3" id="KW-1185">Reference proteome</keyword>
<evidence type="ECO:0000313" key="3">
    <source>
        <dbReference type="Proteomes" id="UP001280581"/>
    </source>
</evidence>
<accession>A0AAN6RHT0</accession>
<gene>
    <name evidence="2" type="ORF">GRF29_44g786946</name>
</gene>
<dbReference type="AlphaFoldDB" id="A0AAN6RHT0"/>
<dbReference type="EMBL" id="WVTA01000005">
    <property type="protein sequence ID" value="KAK3209826.1"/>
    <property type="molecule type" value="Genomic_DNA"/>
</dbReference>
<feature type="domain" description="N-acetyltransferase" evidence="1">
    <location>
        <begin position="31"/>
        <end position="186"/>
    </location>
</feature>